<dbReference type="PANTHER" id="PTHR10555:SF170">
    <property type="entry name" value="FI18122P1"/>
    <property type="match status" value="1"/>
</dbReference>
<feature type="region of interest" description="Disordered" evidence="1">
    <location>
        <begin position="176"/>
        <end position="208"/>
    </location>
</feature>
<dbReference type="Pfam" id="PF00787">
    <property type="entry name" value="PX"/>
    <property type="match status" value="1"/>
</dbReference>
<dbReference type="PROSITE" id="PS50195">
    <property type="entry name" value="PX"/>
    <property type="match status" value="1"/>
</dbReference>
<dbReference type="GO" id="GO:0005768">
    <property type="term" value="C:endosome"/>
    <property type="evidence" value="ECO:0007669"/>
    <property type="project" value="TreeGrafter"/>
</dbReference>
<dbReference type="EMBL" id="JANBOI010004210">
    <property type="protein sequence ID" value="KAJ1717925.1"/>
    <property type="molecule type" value="Genomic_DNA"/>
</dbReference>
<dbReference type="AlphaFoldDB" id="A0A9W8CLC9"/>
<feature type="domain" description="PX" evidence="2">
    <location>
        <begin position="233"/>
        <end position="329"/>
    </location>
</feature>
<evidence type="ECO:0000313" key="4">
    <source>
        <dbReference type="Proteomes" id="UP001143981"/>
    </source>
</evidence>
<evidence type="ECO:0000256" key="1">
    <source>
        <dbReference type="SAM" id="MobiDB-lite"/>
    </source>
</evidence>
<dbReference type="InterPro" id="IPR001683">
    <property type="entry name" value="PX_dom"/>
</dbReference>
<dbReference type="InterPro" id="IPR036871">
    <property type="entry name" value="PX_dom_sf"/>
</dbReference>
<dbReference type="Gene3D" id="3.30.1520.10">
    <property type="entry name" value="Phox-like domain"/>
    <property type="match status" value="1"/>
</dbReference>
<accession>A0A9W8CLC9</accession>
<reference evidence="3" key="1">
    <citation type="submission" date="2022-07" db="EMBL/GenBank/DDBJ databases">
        <title>Phylogenomic reconstructions and comparative analyses of Kickxellomycotina fungi.</title>
        <authorList>
            <person name="Reynolds N.K."/>
            <person name="Stajich J.E."/>
            <person name="Barry K."/>
            <person name="Grigoriev I.V."/>
            <person name="Crous P."/>
            <person name="Smith M.E."/>
        </authorList>
    </citation>
    <scope>NUCLEOTIDE SEQUENCE</scope>
    <source>
        <strain evidence="3">BCRC 34381</strain>
    </source>
</reference>
<feature type="compositionally biased region" description="Polar residues" evidence="1">
    <location>
        <begin position="25"/>
        <end position="35"/>
    </location>
</feature>
<comment type="caution">
    <text evidence="3">The sequence shown here is derived from an EMBL/GenBank/DDBJ whole genome shotgun (WGS) entry which is preliminary data.</text>
</comment>
<feature type="region of interest" description="Disordered" evidence="1">
    <location>
        <begin position="115"/>
        <end position="137"/>
    </location>
</feature>
<sequence>ESTEEMVTAETHEQSADAGAEEPQPLSSRSETFQTARGVPMGFTGQLADMGGFAEQADTAPSAREADEPSALGTAEPEASLEELGRRLYGACMEIDEWRRTPCIVDFMAATKGKQADDAGGSAASGSPATSPRLATAPRGLEDMCGRQRAQSSWSTVSSPSRLLQVEREVEAMRAERARSRKPSMPEYSSVHTHGPPANNLSPSGKAQRTHPATLRLIDTVQESSRATTHRTLVDDVRIIGWATRGRGLDVHTEFKIVLHLTVGDNLTVMRRYTDFEVLRDVLCDRYPMFAKRIPHLPRKKAFGKFEDRFLKKRESGLQFFLAYVMLHP</sequence>
<evidence type="ECO:0000259" key="2">
    <source>
        <dbReference type="PROSITE" id="PS50195"/>
    </source>
</evidence>
<organism evidence="3 4">
    <name type="scientific">Coemansia biformis</name>
    <dbReference type="NCBI Taxonomy" id="1286918"/>
    <lineage>
        <taxon>Eukaryota</taxon>
        <taxon>Fungi</taxon>
        <taxon>Fungi incertae sedis</taxon>
        <taxon>Zoopagomycota</taxon>
        <taxon>Kickxellomycotina</taxon>
        <taxon>Kickxellomycetes</taxon>
        <taxon>Kickxellales</taxon>
        <taxon>Kickxellaceae</taxon>
        <taxon>Coemansia</taxon>
    </lineage>
</organism>
<name>A0A9W8CLC9_9FUNG</name>
<dbReference type="OrthoDB" id="10254720at2759"/>
<proteinExistence type="predicted"/>
<dbReference type="PANTHER" id="PTHR10555">
    <property type="entry name" value="SORTING NEXIN"/>
    <property type="match status" value="1"/>
</dbReference>
<feature type="non-terminal residue" evidence="3">
    <location>
        <position position="1"/>
    </location>
</feature>
<dbReference type="GO" id="GO:0035091">
    <property type="term" value="F:phosphatidylinositol binding"/>
    <property type="evidence" value="ECO:0007669"/>
    <property type="project" value="InterPro"/>
</dbReference>
<protein>
    <recommendedName>
        <fullName evidence="2">PX domain-containing protein</fullName>
    </recommendedName>
</protein>
<feature type="non-terminal residue" evidence="3">
    <location>
        <position position="329"/>
    </location>
</feature>
<feature type="region of interest" description="Disordered" evidence="1">
    <location>
        <begin position="1"/>
        <end position="79"/>
    </location>
</feature>
<evidence type="ECO:0000313" key="3">
    <source>
        <dbReference type="EMBL" id="KAJ1717925.1"/>
    </source>
</evidence>
<dbReference type="CDD" id="cd06093">
    <property type="entry name" value="PX_domain"/>
    <property type="match status" value="1"/>
</dbReference>
<dbReference type="Proteomes" id="UP001143981">
    <property type="component" value="Unassembled WGS sequence"/>
</dbReference>
<gene>
    <name evidence="3" type="ORF">LPJ61_007040</name>
</gene>
<keyword evidence="4" id="KW-1185">Reference proteome</keyword>
<dbReference type="SUPFAM" id="SSF64268">
    <property type="entry name" value="PX domain"/>
    <property type="match status" value="1"/>
</dbReference>